<evidence type="ECO:0000256" key="1">
    <source>
        <dbReference type="SAM" id="MobiDB-lite"/>
    </source>
</evidence>
<dbReference type="EMBL" id="KZ996189">
    <property type="protein sequence ID" value="RKO89274.1"/>
    <property type="molecule type" value="Genomic_DNA"/>
</dbReference>
<dbReference type="AlphaFoldDB" id="A0A4P9WA26"/>
<accession>A0A4P9WA26</accession>
<evidence type="ECO:0000313" key="3">
    <source>
        <dbReference type="Proteomes" id="UP000269721"/>
    </source>
</evidence>
<proteinExistence type="predicted"/>
<feature type="region of interest" description="Disordered" evidence="1">
    <location>
        <begin position="25"/>
        <end position="75"/>
    </location>
</feature>
<name>A0A4P9WA26_9FUNG</name>
<sequence>MFQFPGWVQLSGMCRERDKLPRKRRFHGLCSTRRGGKKQDLSKKILREEDKLPSRTSGSRPPESPIKPAITPPSKLVHPHFSVSMSWGGTNRLAMTWLSKNLATSPASNTSREELPTVHGSCSRDTIPSWSSFQAQRAGNGGKGRDPKQKMKPLLTSRRDPVIEISVAKARNVPVYLSFGCLIFRQALYYSKACNRHDYPQLNRQKHYLSPGQFVRRPSSHLDGEPQGYQDPLKNMVIDKSFSTHLDEVIQGPWGAAAQIHTVSSPRASPSASTTVAAPKYN</sequence>
<feature type="compositionally biased region" description="Basic and acidic residues" evidence="1">
    <location>
        <begin position="37"/>
        <end position="53"/>
    </location>
</feature>
<feature type="compositionally biased region" description="Polar residues" evidence="1">
    <location>
        <begin position="123"/>
        <end position="137"/>
    </location>
</feature>
<feature type="region of interest" description="Disordered" evidence="1">
    <location>
        <begin position="106"/>
        <end position="154"/>
    </location>
</feature>
<gene>
    <name evidence="2" type="ORF">BDK51DRAFT_34489</name>
</gene>
<reference evidence="3" key="1">
    <citation type="journal article" date="2018" name="Nat. Microbiol.">
        <title>Leveraging single-cell genomics to expand the fungal tree of life.</title>
        <authorList>
            <person name="Ahrendt S.R."/>
            <person name="Quandt C.A."/>
            <person name="Ciobanu D."/>
            <person name="Clum A."/>
            <person name="Salamov A."/>
            <person name="Andreopoulos B."/>
            <person name="Cheng J.F."/>
            <person name="Woyke T."/>
            <person name="Pelin A."/>
            <person name="Henrissat B."/>
            <person name="Reynolds N.K."/>
            <person name="Benny G.L."/>
            <person name="Smith M.E."/>
            <person name="James T.Y."/>
            <person name="Grigoriev I.V."/>
        </authorList>
    </citation>
    <scope>NUCLEOTIDE SEQUENCE [LARGE SCALE GENOMIC DNA]</scope>
</reference>
<dbReference type="Proteomes" id="UP000269721">
    <property type="component" value="Unassembled WGS sequence"/>
</dbReference>
<keyword evidence="3" id="KW-1185">Reference proteome</keyword>
<evidence type="ECO:0000313" key="2">
    <source>
        <dbReference type="EMBL" id="RKO89274.1"/>
    </source>
</evidence>
<protein>
    <submittedName>
        <fullName evidence="2">Uncharacterized protein</fullName>
    </submittedName>
</protein>
<organism evidence="2 3">
    <name type="scientific">Blyttiomyces helicus</name>
    <dbReference type="NCBI Taxonomy" id="388810"/>
    <lineage>
        <taxon>Eukaryota</taxon>
        <taxon>Fungi</taxon>
        <taxon>Fungi incertae sedis</taxon>
        <taxon>Chytridiomycota</taxon>
        <taxon>Chytridiomycota incertae sedis</taxon>
        <taxon>Chytridiomycetes</taxon>
        <taxon>Chytridiomycetes incertae sedis</taxon>
        <taxon>Blyttiomyces</taxon>
    </lineage>
</organism>